<feature type="domain" description="Leucine-binding protein" evidence="2">
    <location>
        <begin position="36"/>
        <end position="401"/>
    </location>
</feature>
<evidence type="ECO:0000313" key="3">
    <source>
        <dbReference type="EMBL" id="SVA45839.1"/>
    </source>
</evidence>
<evidence type="ECO:0000256" key="1">
    <source>
        <dbReference type="ARBA" id="ARBA00022729"/>
    </source>
</evidence>
<evidence type="ECO:0000259" key="2">
    <source>
        <dbReference type="Pfam" id="PF13458"/>
    </source>
</evidence>
<keyword evidence="1" id="KW-0732">Signal</keyword>
<dbReference type="EMBL" id="UINC01010291">
    <property type="protein sequence ID" value="SVA45839.1"/>
    <property type="molecule type" value="Genomic_DNA"/>
</dbReference>
<dbReference type="InterPro" id="IPR028082">
    <property type="entry name" value="Peripla_BP_I"/>
</dbReference>
<dbReference type="PANTHER" id="PTHR30483">
    <property type="entry name" value="LEUCINE-SPECIFIC-BINDING PROTEIN"/>
    <property type="match status" value="1"/>
</dbReference>
<protein>
    <recommendedName>
        <fullName evidence="2">Leucine-binding protein domain-containing protein</fullName>
    </recommendedName>
</protein>
<name>A0A381VZV5_9ZZZZ</name>
<dbReference type="AlphaFoldDB" id="A0A381VZV5"/>
<accession>A0A381VZV5</accession>
<dbReference type="Gene3D" id="3.40.50.2300">
    <property type="match status" value="2"/>
</dbReference>
<dbReference type="Pfam" id="PF13458">
    <property type="entry name" value="Peripla_BP_6"/>
    <property type="match status" value="1"/>
</dbReference>
<gene>
    <name evidence="3" type="ORF">METZ01_LOCUS98693</name>
</gene>
<sequence length="442" mass="48649">MEVTMKLTKKLLLGGALATLLSSPFAVSTVSAADQIYLAGLVYRTGPYAPNGTPFANGFKDYVELINQRDGGVNGVPVVYEECETGYNTKVGVECYEKIKGNNPAIIVPNSTGITYQLIPKVVQDKIPLVTMGYGRTSGAVGSVFPWYFNFPTTYWSQATAIIRYIGAQEGGMDKLKGKKIAHVYHNSAYGKEANPTLEVLAEKFGYDLTLLAVDHPGQEQKATWLQIRKKRPDWVFMSGWGIMNSTAIKEAAAIGFPMDHFIGNWWSGSENDVLPAGDLADGYKSATFHASGAETPLHKDIKKHVYDKGLGAGDADRIYEVLYIRGLLNHIFALEAVRRAQDHFGVKVPSGEQTRHALENMHMTAADWDRIGLPGFPEIKVTCDDHEGGHPVLIQEWDASAKTWSVISDWIPVMKDVVRPMMEADAAKYAEENNITPRDCG</sequence>
<dbReference type="SUPFAM" id="SSF53822">
    <property type="entry name" value="Periplasmic binding protein-like I"/>
    <property type="match status" value="1"/>
</dbReference>
<proteinExistence type="predicted"/>
<dbReference type="CDD" id="cd06334">
    <property type="entry name" value="PBP1_ABC_ligand_binding-like"/>
    <property type="match status" value="1"/>
</dbReference>
<dbReference type="InterPro" id="IPR051010">
    <property type="entry name" value="BCAA_transport"/>
</dbReference>
<dbReference type="PANTHER" id="PTHR30483:SF38">
    <property type="entry name" value="BLR7848 PROTEIN"/>
    <property type="match status" value="1"/>
</dbReference>
<organism evidence="3">
    <name type="scientific">marine metagenome</name>
    <dbReference type="NCBI Taxonomy" id="408172"/>
    <lineage>
        <taxon>unclassified sequences</taxon>
        <taxon>metagenomes</taxon>
        <taxon>ecological metagenomes</taxon>
    </lineage>
</organism>
<reference evidence="3" key="1">
    <citation type="submission" date="2018-05" db="EMBL/GenBank/DDBJ databases">
        <authorList>
            <person name="Lanie J.A."/>
            <person name="Ng W.-L."/>
            <person name="Kazmierczak K.M."/>
            <person name="Andrzejewski T.M."/>
            <person name="Davidsen T.M."/>
            <person name="Wayne K.J."/>
            <person name="Tettelin H."/>
            <person name="Glass J.I."/>
            <person name="Rusch D."/>
            <person name="Podicherti R."/>
            <person name="Tsui H.-C.T."/>
            <person name="Winkler M.E."/>
        </authorList>
    </citation>
    <scope>NUCLEOTIDE SEQUENCE</scope>
</reference>
<dbReference type="InterPro" id="IPR028081">
    <property type="entry name" value="Leu-bd"/>
</dbReference>